<keyword evidence="2 7" id="KW-0444">Lipid biosynthesis</keyword>
<comment type="subcellular location">
    <subcellularLocation>
        <location evidence="7">Cytoplasm</location>
    </subcellularLocation>
</comment>
<dbReference type="SUPFAM" id="SSF47336">
    <property type="entry name" value="ACP-like"/>
    <property type="match status" value="1"/>
</dbReference>
<feature type="domain" description="Carrier" evidence="8">
    <location>
        <begin position="1"/>
        <end position="75"/>
    </location>
</feature>
<keyword evidence="4 7" id="KW-0276">Fatty acid metabolism</keyword>
<evidence type="ECO:0000256" key="1">
    <source>
        <dbReference type="ARBA" id="ARBA00022450"/>
    </source>
</evidence>
<comment type="PTM">
    <text evidence="7">4'-phosphopantetheine is transferred from CoA to a specific serine of apo-ACP by AcpS. This modification is essential for activity because fatty acids are bound in thioester linkage to the sulfhydryl of the prosthetic group.</text>
</comment>
<dbReference type="InterPro" id="IPR036736">
    <property type="entry name" value="ACP-like_sf"/>
</dbReference>
<dbReference type="InterPro" id="IPR009081">
    <property type="entry name" value="PP-bd_ACP"/>
</dbReference>
<keyword evidence="1 7" id="KW-0596">Phosphopantetheine</keyword>
<keyword evidence="7" id="KW-0963">Cytoplasm</keyword>
<proteinExistence type="inferred from homology"/>
<gene>
    <name evidence="7 9" type="primary">acpP</name>
    <name evidence="9" type="ORF">KL86CLO1_12487</name>
</gene>
<evidence type="ECO:0000259" key="8">
    <source>
        <dbReference type="PROSITE" id="PS50075"/>
    </source>
</evidence>
<protein>
    <recommendedName>
        <fullName evidence="7">Acyl carrier protein</fullName>
        <shortName evidence="7">ACP</shortName>
    </recommendedName>
</protein>
<sequence>MIFEKVAAIIADNKDLDVASIKPESTFEELGFDSLDTVELVMAFEEEFGIAIELEDGGVKTVADLVKLIESLQNA</sequence>
<keyword evidence="5 7" id="KW-0443">Lipid metabolism</keyword>
<dbReference type="AlphaFoldDB" id="A0A212KAD0"/>
<organism evidence="9">
    <name type="scientific">uncultured Eubacteriales bacterium</name>
    <dbReference type="NCBI Taxonomy" id="172733"/>
    <lineage>
        <taxon>Bacteria</taxon>
        <taxon>Bacillati</taxon>
        <taxon>Bacillota</taxon>
        <taxon>Clostridia</taxon>
        <taxon>Eubacteriales</taxon>
        <taxon>environmental samples</taxon>
    </lineage>
</organism>
<dbReference type="Pfam" id="PF00550">
    <property type="entry name" value="PP-binding"/>
    <property type="match status" value="1"/>
</dbReference>
<evidence type="ECO:0000313" key="9">
    <source>
        <dbReference type="EMBL" id="SBW08622.1"/>
    </source>
</evidence>
<dbReference type="PANTHER" id="PTHR20863:SF76">
    <property type="entry name" value="CARRIER DOMAIN-CONTAINING PROTEIN"/>
    <property type="match status" value="1"/>
</dbReference>
<dbReference type="PROSITE" id="PS00012">
    <property type="entry name" value="PHOSPHOPANTETHEINE"/>
    <property type="match status" value="1"/>
</dbReference>
<comment type="function">
    <text evidence="7">Carrier of the growing fatty acid chain in fatty acid biosynthesis.</text>
</comment>
<evidence type="ECO:0000256" key="2">
    <source>
        <dbReference type="ARBA" id="ARBA00022516"/>
    </source>
</evidence>
<dbReference type="GO" id="GO:0000036">
    <property type="term" value="F:acyl carrier activity"/>
    <property type="evidence" value="ECO:0007669"/>
    <property type="project" value="UniProtKB-UniRule"/>
</dbReference>
<dbReference type="GO" id="GO:0005829">
    <property type="term" value="C:cytosol"/>
    <property type="evidence" value="ECO:0007669"/>
    <property type="project" value="TreeGrafter"/>
</dbReference>
<evidence type="ECO:0000256" key="3">
    <source>
        <dbReference type="ARBA" id="ARBA00022553"/>
    </source>
</evidence>
<dbReference type="InterPro" id="IPR006162">
    <property type="entry name" value="Ppantetheine_attach_site"/>
</dbReference>
<comment type="pathway">
    <text evidence="7">Lipid metabolism; fatty acid biosynthesis.</text>
</comment>
<dbReference type="EMBL" id="FLUN01000001">
    <property type="protein sequence ID" value="SBW08622.1"/>
    <property type="molecule type" value="Genomic_DNA"/>
</dbReference>
<keyword evidence="6 7" id="KW-0275">Fatty acid biosynthesis</keyword>
<accession>A0A212KAD0</accession>
<feature type="modified residue" description="O-(pantetheine 4'-phosphoryl)serine" evidence="7">
    <location>
        <position position="34"/>
    </location>
</feature>
<dbReference type="UniPathway" id="UPA00094"/>
<name>A0A212KAD0_9FIRM</name>
<dbReference type="PANTHER" id="PTHR20863">
    <property type="entry name" value="ACYL CARRIER PROTEIN"/>
    <property type="match status" value="1"/>
</dbReference>
<dbReference type="InterPro" id="IPR003231">
    <property type="entry name" value="ACP"/>
</dbReference>
<dbReference type="GO" id="GO:0016020">
    <property type="term" value="C:membrane"/>
    <property type="evidence" value="ECO:0007669"/>
    <property type="project" value="GOC"/>
</dbReference>
<dbReference type="HAMAP" id="MF_01217">
    <property type="entry name" value="Acyl_carrier"/>
    <property type="match status" value="1"/>
</dbReference>
<dbReference type="PROSITE" id="PS50075">
    <property type="entry name" value="CARRIER"/>
    <property type="match status" value="1"/>
</dbReference>
<dbReference type="Gene3D" id="1.10.1200.10">
    <property type="entry name" value="ACP-like"/>
    <property type="match status" value="1"/>
</dbReference>
<comment type="similarity">
    <text evidence="7">Belongs to the acyl carrier protein (ACP) family.</text>
</comment>
<evidence type="ECO:0000256" key="7">
    <source>
        <dbReference type="HAMAP-Rule" id="MF_01217"/>
    </source>
</evidence>
<evidence type="ECO:0000256" key="4">
    <source>
        <dbReference type="ARBA" id="ARBA00022832"/>
    </source>
</evidence>
<reference evidence="9" key="1">
    <citation type="submission" date="2016-04" db="EMBL/GenBank/DDBJ databases">
        <authorList>
            <person name="Evans L.H."/>
            <person name="Alamgir A."/>
            <person name="Owens N."/>
            <person name="Weber N.D."/>
            <person name="Virtaneva K."/>
            <person name="Barbian K."/>
            <person name="Babar A."/>
            <person name="Rosenke K."/>
        </authorList>
    </citation>
    <scope>NUCLEOTIDE SEQUENCE</scope>
    <source>
        <strain evidence="9">86</strain>
    </source>
</reference>
<evidence type="ECO:0000256" key="6">
    <source>
        <dbReference type="ARBA" id="ARBA00023160"/>
    </source>
</evidence>
<keyword evidence="3 7" id="KW-0597">Phosphoprotein</keyword>
<evidence type="ECO:0000256" key="5">
    <source>
        <dbReference type="ARBA" id="ARBA00023098"/>
    </source>
</evidence>
<dbReference type="GO" id="GO:0000035">
    <property type="term" value="F:acyl binding"/>
    <property type="evidence" value="ECO:0007669"/>
    <property type="project" value="TreeGrafter"/>
</dbReference>
<dbReference type="GO" id="GO:0009245">
    <property type="term" value="P:lipid A biosynthetic process"/>
    <property type="evidence" value="ECO:0007669"/>
    <property type="project" value="TreeGrafter"/>
</dbReference>
<dbReference type="NCBIfam" id="NF002148">
    <property type="entry name" value="PRK00982.1-2"/>
    <property type="match status" value="1"/>
</dbReference>